<dbReference type="EMBL" id="ML975247">
    <property type="protein sequence ID" value="KAF1839107.1"/>
    <property type="molecule type" value="Genomic_DNA"/>
</dbReference>
<dbReference type="AlphaFoldDB" id="A0A6A5KSB3"/>
<protein>
    <submittedName>
        <fullName evidence="1">Uncharacterized protein</fullName>
    </submittedName>
</protein>
<proteinExistence type="predicted"/>
<organism evidence="1 2">
    <name type="scientific">Decorospora gaudefroyi</name>
    <dbReference type="NCBI Taxonomy" id="184978"/>
    <lineage>
        <taxon>Eukaryota</taxon>
        <taxon>Fungi</taxon>
        <taxon>Dikarya</taxon>
        <taxon>Ascomycota</taxon>
        <taxon>Pezizomycotina</taxon>
        <taxon>Dothideomycetes</taxon>
        <taxon>Pleosporomycetidae</taxon>
        <taxon>Pleosporales</taxon>
        <taxon>Pleosporineae</taxon>
        <taxon>Pleosporaceae</taxon>
        <taxon>Decorospora</taxon>
    </lineage>
</organism>
<evidence type="ECO:0000313" key="2">
    <source>
        <dbReference type="Proteomes" id="UP000800040"/>
    </source>
</evidence>
<dbReference type="Proteomes" id="UP000800040">
    <property type="component" value="Unassembled WGS sequence"/>
</dbReference>
<name>A0A6A5KSB3_9PLEO</name>
<gene>
    <name evidence="1" type="ORF">BDW02DRAFT_276974</name>
</gene>
<sequence>MGSLPLVVSGRIASITRWSSRPVVNFCWSIGDRAWCLAPSCQRGSIAKFGYDTVQFGRECILLAHGIEADTLVTQHHLLLPIHLCFQSIALSNKLAHRLGNRIIPVVTNAAPLLRLTLFSHKLFPVDLLQHRAGKLLAIFQRSQILLLCLHLGFIAASSSTSRPSQQASASLSPNVPRRFTIQALIPLMLTSLLHPKRINQLLQFQFRCRSSTSDPSQSSLLSAQVYIVTAMLVHIALCTTRLIFAGLSICNLLCSLSVYVLARTCGAALMLERGDVCFLI</sequence>
<reference evidence="1" key="1">
    <citation type="submission" date="2020-01" db="EMBL/GenBank/DDBJ databases">
        <authorList>
            <consortium name="DOE Joint Genome Institute"/>
            <person name="Haridas S."/>
            <person name="Albert R."/>
            <person name="Binder M."/>
            <person name="Bloem J."/>
            <person name="Labutti K."/>
            <person name="Salamov A."/>
            <person name="Andreopoulos B."/>
            <person name="Baker S.E."/>
            <person name="Barry K."/>
            <person name="Bills G."/>
            <person name="Bluhm B.H."/>
            <person name="Cannon C."/>
            <person name="Castanera R."/>
            <person name="Culley D.E."/>
            <person name="Daum C."/>
            <person name="Ezra D."/>
            <person name="Gonzalez J.B."/>
            <person name="Henrissat B."/>
            <person name="Kuo A."/>
            <person name="Liang C."/>
            <person name="Lipzen A."/>
            <person name="Lutzoni F."/>
            <person name="Magnuson J."/>
            <person name="Mondo S."/>
            <person name="Nolan M."/>
            <person name="Ohm R."/>
            <person name="Pangilinan J."/>
            <person name="Park H.-J."/>
            <person name="Ramirez L."/>
            <person name="Alfaro M."/>
            <person name="Sun H."/>
            <person name="Tritt A."/>
            <person name="Yoshinaga Y."/>
            <person name="Zwiers L.-H."/>
            <person name="Turgeon B.G."/>
            <person name="Goodwin S.B."/>
            <person name="Spatafora J.W."/>
            <person name="Crous P.W."/>
            <person name="Grigoriev I.V."/>
        </authorList>
    </citation>
    <scope>NUCLEOTIDE SEQUENCE</scope>
    <source>
        <strain evidence="1">P77</strain>
    </source>
</reference>
<accession>A0A6A5KSB3</accession>
<evidence type="ECO:0000313" key="1">
    <source>
        <dbReference type="EMBL" id="KAF1839107.1"/>
    </source>
</evidence>
<keyword evidence="2" id="KW-1185">Reference proteome</keyword>